<comment type="catalytic activity">
    <reaction evidence="1">
        <text>ATP + protein L-histidine = ADP + protein N-phospho-L-histidine.</text>
        <dbReference type="EC" id="2.7.13.3"/>
    </reaction>
</comment>
<dbReference type="PROSITE" id="PS50113">
    <property type="entry name" value="PAC"/>
    <property type="match status" value="2"/>
</dbReference>
<dbReference type="Gene3D" id="1.10.287.130">
    <property type="match status" value="1"/>
</dbReference>
<dbReference type="PANTHER" id="PTHR45339:SF1">
    <property type="entry name" value="HYBRID SIGNAL TRANSDUCTION HISTIDINE KINASE J"/>
    <property type="match status" value="1"/>
</dbReference>
<comment type="function">
    <text evidence="8">May play the central regulatory role in sporulation. It may be an element of the effector pathway responsible for the activation of sporulation genes in response to nutritional stress. Spo0A may act in concert with spo0H (a sigma factor) to control the expression of some genes that are critical to the sporulation process.</text>
</comment>
<dbReference type="InterPro" id="IPR013655">
    <property type="entry name" value="PAS_fold_3"/>
</dbReference>
<dbReference type="InterPro" id="IPR013656">
    <property type="entry name" value="PAS_4"/>
</dbReference>
<keyword evidence="6" id="KW-0418">Kinase</keyword>
<comment type="caution">
    <text evidence="16">The sequence shown here is derived from an EMBL/GenBank/DDBJ whole genome shotgun (WGS) entry which is preliminary data.</text>
</comment>
<keyword evidence="7" id="KW-0902">Two-component regulatory system</keyword>
<dbReference type="CDD" id="cd00130">
    <property type="entry name" value="PAS"/>
    <property type="match status" value="2"/>
</dbReference>
<dbReference type="SUPFAM" id="SSF47384">
    <property type="entry name" value="Homodimeric domain of signal transducing histidine kinase"/>
    <property type="match status" value="1"/>
</dbReference>
<keyword evidence="5 10" id="KW-0597">Phosphoprotein</keyword>
<dbReference type="CDD" id="cd17546">
    <property type="entry name" value="REC_hyHK_CKI1_RcsC-like"/>
    <property type="match status" value="1"/>
</dbReference>
<evidence type="ECO:0000256" key="2">
    <source>
        <dbReference type="ARBA" id="ARBA00006402"/>
    </source>
</evidence>
<reference evidence="16" key="1">
    <citation type="submission" date="2017-05" db="EMBL/GenBank/DDBJ databases">
        <authorList>
            <person name="Varghese N."/>
            <person name="Submissions S."/>
        </authorList>
    </citation>
    <scope>NUCLEOTIDE SEQUENCE</scope>
    <source>
        <strain evidence="16">Su22</strain>
    </source>
</reference>
<evidence type="ECO:0000256" key="10">
    <source>
        <dbReference type="PROSITE-ProRule" id="PRU00169"/>
    </source>
</evidence>
<dbReference type="InterPro" id="IPR011006">
    <property type="entry name" value="CheY-like_superfamily"/>
</dbReference>
<dbReference type="EMBL" id="FXUF01000011">
    <property type="protein sequence ID" value="SMP63513.1"/>
    <property type="molecule type" value="Genomic_DNA"/>
</dbReference>
<name>A0AA45WYH5_9CLOT</name>
<evidence type="ECO:0000259" key="15">
    <source>
        <dbReference type="PROSITE" id="PS50113"/>
    </source>
</evidence>
<dbReference type="Pfam" id="PF08447">
    <property type="entry name" value="PAS_3"/>
    <property type="match status" value="1"/>
</dbReference>
<sequence length="814" mass="92073">MKTIRIHQQHLNQLAIRYSKSCVQKEKWKILAEEADNRLHSVLNAIQDGIRVMDPQLIIRLQNETTRRLSKGRQELGLPCYQVHYGRQTPCDNCHVLEAMKTGRLVKKKEYYQNEDDRHIFEVFAYPVYNSEGALAGAVEYFRDITEIQTREESLEKSEARYRNIVENINDALYIHDFHGIILDVNQQACQMTGYQRDELIGSHLSDLLDPKAAVILPQEMTQLQRAGKAVFESADRHKNGSYIPVEVSVKVISYDGDGLIQSIVRDISERKQAEKQMKLTENRYETVTAVSEIGAWEYHHETKADWYSPTYFSMLGYEESAFLLPDGNGHINAWRALIHPQDMDRAVEYLENYVAGGSQGIYESSFRMKRRDGTWAWILSRGQTLQDEQGKLMGITLGTHVDISQLRQIQLELETKNQELALAKESADAANHAKTRFLTNMSHELRTPLNGLMGMLQLLKTTALTEEQVEFTQVALDGSLALTRVVNDILNYTRLTNMENIIHPITEAPFELDVLLQEIMDLHQVAAVHKGLTLSLNKENHLPNQLVGDRFKLIQILGNLMGNALKFTENGTVTLRIMQGEKTAASGRINIQFQVQDTGIGIPPDKMKYIFQHFSQADESHSRLHGGLGLGLTVAQEQAVTLGGSITAVSTPGAGSTFTLACELKLDQEVLQHSDKPVYSESFSKLNQLPSFKTLVVDDDYASRIMTQLFLEKLGCQVDTATHGEEALEMAIRYSYHLVLMDCQMPIMDGYEATRRIRYYEISTGRHTPIVAITAKTLPGDREECLNAGMDGFLSKPFNLSLLQSVIKRYAKA</sequence>
<dbReference type="Pfam" id="PF02518">
    <property type="entry name" value="HATPase_c"/>
    <property type="match status" value="1"/>
</dbReference>
<dbReference type="SUPFAM" id="SSF55874">
    <property type="entry name" value="ATPase domain of HSP90 chaperone/DNA topoisomerase II/histidine kinase"/>
    <property type="match status" value="1"/>
</dbReference>
<evidence type="ECO:0000256" key="9">
    <source>
        <dbReference type="ARBA" id="ARBA00074306"/>
    </source>
</evidence>
<dbReference type="FunFam" id="3.30.565.10:FF:000010">
    <property type="entry name" value="Sensor histidine kinase RcsC"/>
    <property type="match status" value="1"/>
</dbReference>
<evidence type="ECO:0000259" key="13">
    <source>
        <dbReference type="PROSITE" id="PS50110"/>
    </source>
</evidence>
<dbReference type="GO" id="GO:0000155">
    <property type="term" value="F:phosphorelay sensor kinase activity"/>
    <property type="evidence" value="ECO:0007669"/>
    <property type="project" value="InterPro"/>
</dbReference>
<dbReference type="InterPro" id="IPR036097">
    <property type="entry name" value="HisK_dim/P_sf"/>
</dbReference>
<dbReference type="InterPro" id="IPR003661">
    <property type="entry name" value="HisK_dim/P_dom"/>
</dbReference>
<dbReference type="SMART" id="SM00091">
    <property type="entry name" value="PAS"/>
    <property type="match status" value="2"/>
</dbReference>
<dbReference type="InterPro" id="IPR000014">
    <property type="entry name" value="PAS"/>
</dbReference>
<evidence type="ECO:0000256" key="11">
    <source>
        <dbReference type="SAM" id="Coils"/>
    </source>
</evidence>
<dbReference type="Pfam" id="PF00072">
    <property type="entry name" value="Response_reg"/>
    <property type="match status" value="1"/>
</dbReference>
<comment type="similarity">
    <text evidence="2">In the N-terminal section; belongs to the phytochrome family.</text>
</comment>
<dbReference type="Pfam" id="PF08448">
    <property type="entry name" value="PAS_4"/>
    <property type="match status" value="1"/>
</dbReference>
<dbReference type="InterPro" id="IPR005467">
    <property type="entry name" value="His_kinase_dom"/>
</dbReference>
<dbReference type="SMART" id="SM00086">
    <property type="entry name" value="PAC"/>
    <property type="match status" value="2"/>
</dbReference>
<keyword evidence="17" id="KW-1185">Reference proteome</keyword>
<feature type="domain" description="PAS" evidence="14">
    <location>
        <begin position="158"/>
        <end position="228"/>
    </location>
</feature>
<accession>A0AA45WYH5</accession>
<evidence type="ECO:0000256" key="1">
    <source>
        <dbReference type="ARBA" id="ARBA00000085"/>
    </source>
</evidence>
<gene>
    <name evidence="16" type="ORF">SAMN06296020_11138</name>
</gene>
<dbReference type="Pfam" id="PF00512">
    <property type="entry name" value="HisKA"/>
    <property type="match status" value="1"/>
</dbReference>
<evidence type="ECO:0000259" key="12">
    <source>
        <dbReference type="PROSITE" id="PS50109"/>
    </source>
</evidence>
<dbReference type="Proteomes" id="UP001158066">
    <property type="component" value="Unassembled WGS sequence"/>
</dbReference>
<evidence type="ECO:0000256" key="8">
    <source>
        <dbReference type="ARBA" id="ARBA00024867"/>
    </source>
</evidence>
<evidence type="ECO:0000256" key="6">
    <source>
        <dbReference type="ARBA" id="ARBA00022777"/>
    </source>
</evidence>
<evidence type="ECO:0000259" key="14">
    <source>
        <dbReference type="PROSITE" id="PS50112"/>
    </source>
</evidence>
<dbReference type="Pfam" id="PF13426">
    <property type="entry name" value="PAS_9"/>
    <property type="match status" value="1"/>
</dbReference>
<feature type="domain" description="Response regulatory" evidence="13">
    <location>
        <begin position="694"/>
        <end position="812"/>
    </location>
</feature>
<feature type="domain" description="PAC" evidence="15">
    <location>
        <begin position="363"/>
        <end position="416"/>
    </location>
</feature>
<feature type="coiled-coil region" evidence="11">
    <location>
        <begin position="264"/>
        <end position="291"/>
    </location>
</feature>
<feature type="modified residue" description="4-aspartylphosphate" evidence="10">
    <location>
        <position position="743"/>
    </location>
</feature>
<evidence type="ECO:0000313" key="17">
    <source>
        <dbReference type="Proteomes" id="UP001158066"/>
    </source>
</evidence>
<evidence type="ECO:0000256" key="5">
    <source>
        <dbReference type="ARBA" id="ARBA00022553"/>
    </source>
</evidence>
<dbReference type="InterPro" id="IPR001610">
    <property type="entry name" value="PAC"/>
</dbReference>
<dbReference type="SUPFAM" id="SSF55785">
    <property type="entry name" value="PYP-like sensor domain (PAS domain)"/>
    <property type="match status" value="3"/>
</dbReference>
<feature type="domain" description="Histidine kinase" evidence="12">
    <location>
        <begin position="441"/>
        <end position="667"/>
    </location>
</feature>
<protein>
    <recommendedName>
        <fullName evidence="9">Circadian input-output histidine kinase CikA</fullName>
        <ecNumber evidence="3">2.7.13.3</ecNumber>
    </recommendedName>
    <alternativeName>
        <fullName evidence="4">Stage 0 sporulation protein A homolog</fullName>
    </alternativeName>
</protein>
<proteinExistence type="inferred from homology"/>
<evidence type="ECO:0000313" key="16">
    <source>
        <dbReference type="EMBL" id="SMP63513.1"/>
    </source>
</evidence>
<dbReference type="InterPro" id="IPR004358">
    <property type="entry name" value="Sig_transdc_His_kin-like_C"/>
</dbReference>
<dbReference type="InterPro" id="IPR003594">
    <property type="entry name" value="HATPase_dom"/>
</dbReference>
<evidence type="ECO:0000256" key="3">
    <source>
        <dbReference type="ARBA" id="ARBA00012438"/>
    </source>
</evidence>
<dbReference type="Gene3D" id="3.40.50.2300">
    <property type="match status" value="1"/>
</dbReference>
<evidence type="ECO:0000256" key="7">
    <source>
        <dbReference type="ARBA" id="ARBA00023012"/>
    </source>
</evidence>
<dbReference type="SUPFAM" id="SSF52172">
    <property type="entry name" value="CheY-like"/>
    <property type="match status" value="1"/>
</dbReference>
<feature type="coiled-coil region" evidence="11">
    <location>
        <begin position="407"/>
        <end position="434"/>
    </location>
</feature>
<dbReference type="InterPro" id="IPR000700">
    <property type="entry name" value="PAS-assoc_C"/>
</dbReference>
<dbReference type="InterPro" id="IPR001789">
    <property type="entry name" value="Sig_transdc_resp-reg_receiver"/>
</dbReference>
<dbReference type="RefSeq" id="WP_283409960.1">
    <property type="nucleotide sequence ID" value="NZ_FXUF01000011.1"/>
</dbReference>
<dbReference type="PROSITE" id="PS50110">
    <property type="entry name" value="RESPONSE_REGULATORY"/>
    <property type="match status" value="1"/>
</dbReference>
<keyword evidence="6" id="KW-0808">Transferase</keyword>
<evidence type="ECO:0000256" key="4">
    <source>
        <dbReference type="ARBA" id="ARBA00018672"/>
    </source>
</evidence>
<dbReference type="Gene3D" id="3.30.450.20">
    <property type="entry name" value="PAS domain"/>
    <property type="match status" value="3"/>
</dbReference>
<keyword evidence="11" id="KW-0175">Coiled coil</keyword>
<dbReference type="InterPro" id="IPR035965">
    <property type="entry name" value="PAS-like_dom_sf"/>
</dbReference>
<dbReference type="Gene3D" id="3.30.565.10">
    <property type="entry name" value="Histidine kinase-like ATPase, C-terminal domain"/>
    <property type="match status" value="1"/>
</dbReference>
<dbReference type="PRINTS" id="PR00344">
    <property type="entry name" value="BCTRLSENSOR"/>
</dbReference>
<dbReference type="NCBIfam" id="TIGR00229">
    <property type="entry name" value="sensory_box"/>
    <property type="match status" value="2"/>
</dbReference>
<dbReference type="AlphaFoldDB" id="A0AA45WYH5"/>
<feature type="domain" description="PAC" evidence="15">
    <location>
        <begin position="107"/>
        <end position="157"/>
    </location>
</feature>
<dbReference type="SMART" id="SM00448">
    <property type="entry name" value="REC"/>
    <property type="match status" value="1"/>
</dbReference>
<dbReference type="PROSITE" id="PS50112">
    <property type="entry name" value="PAS"/>
    <property type="match status" value="1"/>
</dbReference>
<dbReference type="InterPro" id="IPR036890">
    <property type="entry name" value="HATPase_C_sf"/>
</dbReference>
<dbReference type="PROSITE" id="PS50109">
    <property type="entry name" value="HIS_KIN"/>
    <property type="match status" value="1"/>
</dbReference>
<dbReference type="SMART" id="SM00387">
    <property type="entry name" value="HATPase_c"/>
    <property type="match status" value="1"/>
</dbReference>
<dbReference type="CDD" id="cd00082">
    <property type="entry name" value="HisKA"/>
    <property type="match status" value="1"/>
</dbReference>
<dbReference type="EC" id="2.7.13.3" evidence="3"/>
<dbReference type="SMART" id="SM00388">
    <property type="entry name" value="HisKA"/>
    <property type="match status" value="1"/>
</dbReference>
<dbReference type="PANTHER" id="PTHR45339">
    <property type="entry name" value="HYBRID SIGNAL TRANSDUCTION HISTIDINE KINASE J"/>
    <property type="match status" value="1"/>
</dbReference>
<organism evidence="16 17">
    <name type="scientific">Anoxynatronum buryatiense</name>
    <dbReference type="NCBI Taxonomy" id="489973"/>
    <lineage>
        <taxon>Bacteria</taxon>
        <taxon>Bacillati</taxon>
        <taxon>Bacillota</taxon>
        <taxon>Clostridia</taxon>
        <taxon>Eubacteriales</taxon>
        <taxon>Clostridiaceae</taxon>
        <taxon>Anoxynatronum</taxon>
    </lineage>
</organism>